<name>A0A7S8IEV2_9CHLR</name>
<sequence>MAKSKSQGKGKGGGTIAKVEINKKPSAKQGEELLDTLKTRFEENMDRHKGLEWEKIQAKLESTPEKLRALYAMESTGGVPDVIDYDKKTDEYIFVDCSKESPEGRRSICYDGQGQAEREKKGVYPAGNATDLAEAMGITLLTEEDYRQLQKLGDFDAKTSSWIATPADIRDLGGAIFADYRFGHVFVYHNTAASFYGARGFRGLLRV</sequence>
<proteinExistence type="predicted"/>
<gene>
    <name evidence="2" type="ORF">G4Y79_21395</name>
</gene>
<dbReference type="Proteomes" id="UP000594468">
    <property type="component" value="Chromosome"/>
</dbReference>
<feature type="region of interest" description="Disordered" evidence="1">
    <location>
        <begin position="1"/>
        <end position="30"/>
    </location>
</feature>
<reference evidence="2 3" key="1">
    <citation type="submission" date="2020-02" db="EMBL/GenBank/DDBJ databases">
        <authorList>
            <person name="Zheng R.K."/>
            <person name="Sun C.M."/>
        </authorList>
    </citation>
    <scope>NUCLEOTIDE SEQUENCE [LARGE SCALE GENOMIC DNA]</scope>
    <source>
        <strain evidence="3">rifampicinis</strain>
    </source>
</reference>
<keyword evidence="3" id="KW-1185">Reference proteome</keyword>
<evidence type="ECO:0000313" key="2">
    <source>
        <dbReference type="EMBL" id="QPC82213.1"/>
    </source>
</evidence>
<dbReference type="RefSeq" id="WP_195170282.1">
    <property type="nucleotide sequence ID" value="NZ_CP062983.1"/>
</dbReference>
<dbReference type="KEGG" id="pmet:G4Y79_21395"/>
<dbReference type="Pfam" id="PF14066">
    <property type="entry name" value="DUF4256"/>
    <property type="match status" value="1"/>
</dbReference>
<dbReference type="AlphaFoldDB" id="A0A7S8IEV2"/>
<organism evidence="2 3">
    <name type="scientific">Phototrophicus methaneseepsis</name>
    <dbReference type="NCBI Taxonomy" id="2710758"/>
    <lineage>
        <taxon>Bacteria</taxon>
        <taxon>Bacillati</taxon>
        <taxon>Chloroflexota</taxon>
        <taxon>Candidatus Thermofontia</taxon>
        <taxon>Phototrophicales</taxon>
        <taxon>Phototrophicaceae</taxon>
        <taxon>Phototrophicus</taxon>
    </lineage>
</organism>
<protein>
    <submittedName>
        <fullName evidence="2">DUF4256 domain-containing protein</fullName>
    </submittedName>
</protein>
<accession>A0A7S8IEV2</accession>
<evidence type="ECO:0000313" key="3">
    <source>
        <dbReference type="Proteomes" id="UP000594468"/>
    </source>
</evidence>
<dbReference type="EMBL" id="CP062983">
    <property type="protein sequence ID" value="QPC82213.1"/>
    <property type="molecule type" value="Genomic_DNA"/>
</dbReference>
<dbReference type="InterPro" id="IPR025352">
    <property type="entry name" value="DUF4256"/>
</dbReference>
<evidence type="ECO:0000256" key="1">
    <source>
        <dbReference type="SAM" id="MobiDB-lite"/>
    </source>
</evidence>